<proteinExistence type="predicted"/>
<feature type="transmembrane region" description="Helical" evidence="6">
    <location>
        <begin position="296"/>
        <end position="317"/>
    </location>
</feature>
<evidence type="ECO:0000256" key="2">
    <source>
        <dbReference type="ARBA" id="ARBA00022475"/>
    </source>
</evidence>
<dbReference type="PANTHER" id="PTHR43702">
    <property type="entry name" value="L-FUCOSE-PROTON SYMPORTER"/>
    <property type="match status" value="1"/>
</dbReference>
<dbReference type="InterPro" id="IPR050375">
    <property type="entry name" value="MFS_TsgA-like"/>
</dbReference>
<evidence type="ECO:0000256" key="5">
    <source>
        <dbReference type="ARBA" id="ARBA00023136"/>
    </source>
</evidence>
<feature type="transmembrane region" description="Helical" evidence="6">
    <location>
        <begin position="97"/>
        <end position="116"/>
    </location>
</feature>
<feature type="transmembrane region" description="Helical" evidence="6">
    <location>
        <begin position="128"/>
        <end position="151"/>
    </location>
</feature>
<feature type="transmembrane region" description="Helical" evidence="6">
    <location>
        <begin position="353"/>
        <end position="374"/>
    </location>
</feature>
<evidence type="ECO:0000256" key="6">
    <source>
        <dbReference type="SAM" id="Phobius"/>
    </source>
</evidence>
<feature type="transmembrane region" description="Helical" evidence="6">
    <location>
        <begin position="271"/>
        <end position="289"/>
    </location>
</feature>
<evidence type="ECO:0000313" key="9">
    <source>
        <dbReference type="Proteomes" id="UP000886844"/>
    </source>
</evidence>
<dbReference type="AlphaFoldDB" id="A0A9D2CBP8"/>
<feature type="transmembrane region" description="Helical" evidence="6">
    <location>
        <begin position="184"/>
        <end position="204"/>
    </location>
</feature>
<evidence type="ECO:0000259" key="7">
    <source>
        <dbReference type="PROSITE" id="PS50850"/>
    </source>
</evidence>
<dbReference type="GO" id="GO:0005886">
    <property type="term" value="C:plasma membrane"/>
    <property type="evidence" value="ECO:0007669"/>
    <property type="project" value="UniProtKB-SubCell"/>
</dbReference>
<dbReference type="PROSITE" id="PS50850">
    <property type="entry name" value="MFS"/>
    <property type="match status" value="1"/>
</dbReference>
<dbReference type="PANTHER" id="PTHR43702:SF12">
    <property type="entry name" value="N-ACETYL GLUCOSAMINE TRANSPORTER NAGP"/>
    <property type="match status" value="1"/>
</dbReference>
<comment type="caution">
    <text evidence="8">The sequence shown here is derived from an EMBL/GenBank/DDBJ whole genome shotgun (WGS) entry which is preliminary data.</text>
</comment>
<feature type="transmembrane region" description="Helical" evidence="6">
    <location>
        <begin position="380"/>
        <end position="401"/>
    </location>
</feature>
<keyword evidence="4 6" id="KW-1133">Transmembrane helix</keyword>
<keyword evidence="3 6" id="KW-0812">Transmembrane</keyword>
<dbReference type="InterPro" id="IPR036259">
    <property type="entry name" value="MFS_trans_sf"/>
</dbReference>
<reference evidence="8" key="1">
    <citation type="journal article" date="2021" name="PeerJ">
        <title>Extensive microbial diversity within the chicken gut microbiome revealed by metagenomics and culture.</title>
        <authorList>
            <person name="Gilroy R."/>
            <person name="Ravi A."/>
            <person name="Getino M."/>
            <person name="Pursley I."/>
            <person name="Horton D.L."/>
            <person name="Alikhan N.F."/>
            <person name="Baker D."/>
            <person name="Gharbi K."/>
            <person name="Hall N."/>
            <person name="Watson M."/>
            <person name="Adriaenssens E.M."/>
            <person name="Foster-Nyarko E."/>
            <person name="Jarju S."/>
            <person name="Secka A."/>
            <person name="Antonio M."/>
            <person name="Oren A."/>
            <person name="Chaudhuri R.R."/>
            <person name="La Ragione R."/>
            <person name="Hildebrand F."/>
            <person name="Pallen M.J."/>
        </authorList>
    </citation>
    <scope>NUCLEOTIDE SEQUENCE</scope>
    <source>
        <strain evidence="8">5134</strain>
    </source>
</reference>
<dbReference type="SUPFAM" id="SSF103473">
    <property type="entry name" value="MFS general substrate transporter"/>
    <property type="match status" value="1"/>
</dbReference>
<keyword evidence="5 6" id="KW-0472">Membrane</keyword>
<accession>A0A9D2CBP8</accession>
<evidence type="ECO:0000256" key="1">
    <source>
        <dbReference type="ARBA" id="ARBA00004429"/>
    </source>
</evidence>
<comment type="subcellular location">
    <subcellularLocation>
        <location evidence="1">Cell inner membrane</location>
        <topology evidence="1">Multi-pass membrane protein</topology>
    </subcellularLocation>
</comment>
<evidence type="ECO:0000256" key="3">
    <source>
        <dbReference type="ARBA" id="ARBA00022692"/>
    </source>
</evidence>
<organism evidence="8 9">
    <name type="scientific">Candidatus Alistipes intestinigallinarum</name>
    <dbReference type="NCBI Taxonomy" id="2838440"/>
    <lineage>
        <taxon>Bacteria</taxon>
        <taxon>Pseudomonadati</taxon>
        <taxon>Bacteroidota</taxon>
        <taxon>Bacteroidia</taxon>
        <taxon>Bacteroidales</taxon>
        <taxon>Rikenellaceae</taxon>
        <taxon>Alistipes</taxon>
    </lineage>
</organism>
<feature type="transmembrane region" description="Helical" evidence="6">
    <location>
        <begin position="229"/>
        <end position="251"/>
    </location>
</feature>
<dbReference type="InterPro" id="IPR011701">
    <property type="entry name" value="MFS"/>
</dbReference>
<name>A0A9D2CBP8_9BACT</name>
<dbReference type="Proteomes" id="UP000886844">
    <property type="component" value="Unassembled WGS sequence"/>
</dbReference>
<dbReference type="GO" id="GO:0022857">
    <property type="term" value="F:transmembrane transporter activity"/>
    <property type="evidence" value="ECO:0007669"/>
    <property type="project" value="InterPro"/>
</dbReference>
<gene>
    <name evidence="8" type="ORF">H9828_01810</name>
</gene>
<dbReference type="EMBL" id="DXDA01000016">
    <property type="protein sequence ID" value="HIY68134.1"/>
    <property type="molecule type" value="Genomic_DNA"/>
</dbReference>
<feature type="transmembrane region" description="Helical" evidence="6">
    <location>
        <begin position="41"/>
        <end position="66"/>
    </location>
</feature>
<reference evidence="8" key="2">
    <citation type="submission" date="2021-04" db="EMBL/GenBank/DDBJ databases">
        <authorList>
            <person name="Gilroy R."/>
        </authorList>
    </citation>
    <scope>NUCLEOTIDE SEQUENCE</scope>
    <source>
        <strain evidence="8">5134</strain>
    </source>
</reference>
<dbReference type="InterPro" id="IPR020846">
    <property type="entry name" value="MFS_dom"/>
</dbReference>
<feature type="transmembrane region" description="Helical" evidence="6">
    <location>
        <begin position="73"/>
        <end position="91"/>
    </location>
</feature>
<feature type="domain" description="Major facilitator superfamily (MFS) profile" evidence="7">
    <location>
        <begin position="7"/>
        <end position="408"/>
    </location>
</feature>
<protein>
    <submittedName>
        <fullName evidence="8">MFS transporter</fullName>
    </submittedName>
</protein>
<feature type="transmembrane region" description="Helical" evidence="6">
    <location>
        <begin position="7"/>
        <end position="29"/>
    </location>
</feature>
<sequence length="422" mass="46061">MRRNYALVGLIMLFWFVISFITNIIGPLIPDIIDNFRLQHLALAGFIPMSFFLAYGIMSIPAGLLIEHFSQKFVLGVGFALPLVGSLLFALSPTFPVLLASSFTIGLGMAMLQTTINPLTRVAGGEENFAFFSVMGQLVFGAASFVSPFVYAGLVERLTSGETLTGFTGWLQSLTPPSLPWVSLYWLFAVILVAVIVVVLLVRFPRLELQESERSGGLHSYRELLKNKYVYLFFLGMLCYTASEQGVANWISEFLRQYHGLDPQTVGAPTVGRFWGYMSVGCLVGLFALKLWDARDVLKVAGVLAIASLLAALFGGAEVALTAFPAVGFSISVMFSIVMSLGLNSVDRYHGSFAGILCTGIAGGALGPLIVGWLGDLVGLRGALLFVCLTIGYIVSIAFWARPLIDNKRYRLQDLFRKKNRS</sequence>
<dbReference type="Pfam" id="PF07690">
    <property type="entry name" value="MFS_1"/>
    <property type="match status" value="1"/>
</dbReference>
<feature type="transmembrane region" description="Helical" evidence="6">
    <location>
        <begin position="323"/>
        <end position="341"/>
    </location>
</feature>
<keyword evidence="2" id="KW-1003">Cell membrane</keyword>
<evidence type="ECO:0000313" key="8">
    <source>
        <dbReference type="EMBL" id="HIY68134.1"/>
    </source>
</evidence>
<dbReference type="Gene3D" id="1.20.1250.20">
    <property type="entry name" value="MFS general substrate transporter like domains"/>
    <property type="match status" value="2"/>
</dbReference>
<evidence type="ECO:0000256" key="4">
    <source>
        <dbReference type="ARBA" id="ARBA00022989"/>
    </source>
</evidence>